<dbReference type="InterPro" id="IPR051916">
    <property type="entry name" value="GPI-anchor_lipid_remodeler"/>
</dbReference>
<proteinExistence type="predicted"/>
<dbReference type="Pfam" id="PF03372">
    <property type="entry name" value="Exo_endo_phos"/>
    <property type="match status" value="1"/>
</dbReference>
<evidence type="ECO:0000313" key="2">
    <source>
        <dbReference type="EMBL" id="RFU70677.1"/>
    </source>
</evidence>
<evidence type="ECO:0000259" key="1">
    <source>
        <dbReference type="Pfam" id="PF03372"/>
    </source>
</evidence>
<dbReference type="GO" id="GO:0004519">
    <property type="term" value="F:endonuclease activity"/>
    <property type="evidence" value="ECO:0007669"/>
    <property type="project" value="UniProtKB-KW"/>
</dbReference>
<comment type="caution">
    <text evidence="2">The sequence shown here is derived from an EMBL/GenBank/DDBJ whole genome shotgun (WGS) entry which is preliminary data.</text>
</comment>
<gene>
    <name evidence="2" type="ORF">D0469_05555</name>
</gene>
<dbReference type="Proteomes" id="UP000264541">
    <property type="component" value="Unassembled WGS sequence"/>
</dbReference>
<dbReference type="RefSeq" id="WP_117325652.1">
    <property type="nucleotide sequence ID" value="NZ_QVTE01000013.1"/>
</dbReference>
<keyword evidence="2" id="KW-0540">Nuclease</keyword>
<keyword evidence="2" id="KW-0378">Hydrolase</keyword>
<accession>A0A372LRX9</accession>
<dbReference type="PANTHER" id="PTHR14859:SF15">
    <property type="entry name" value="ENDONUCLEASE_EXONUCLEASE_PHOSPHATASE DOMAIN-CONTAINING PROTEIN"/>
    <property type="match status" value="1"/>
</dbReference>
<name>A0A372LRX9_9BACI</name>
<dbReference type="OrthoDB" id="155529at2"/>
<evidence type="ECO:0000313" key="3">
    <source>
        <dbReference type="Proteomes" id="UP000264541"/>
    </source>
</evidence>
<keyword evidence="2" id="KW-0255">Endonuclease</keyword>
<protein>
    <submittedName>
        <fullName evidence="2">Endonuclease</fullName>
    </submittedName>
</protein>
<keyword evidence="3" id="KW-1185">Reference proteome</keyword>
<dbReference type="GO" id="GO:0016020">
    <property type="term" value="C:membrane"/>
    <property type="evidence" value="ECO:0007669"/>
    <property type="project" value="GOC"/>
</dbReference>
<dbReference type="PANTHER" id="PTHR14859">
    <property type="entry name" value="CALCOFLUOR WHITE HYPERSENSITIVE PROTEIN PRECURSOR"/>
    <property type="match status" value="1"/>
</dbReference>
<sequence length="249" mass="28328">MVIKVLTFNIHQGRGTDKKLDLFRIARVIRKSDADIIGLNEVDRYFSSRSHFEDQALYLAKELDMNFVFGPAVTISTPKGMNTRQFGNAILTRFPIVKSENHPFDFLPNVVEDRALLEVTVQAGEHEVTVFTTHLSLAPFLHQKQASFIVDAVKKSERPSLVMGDWNMTPFSIAWKKVTRSLHDAWVQANQDRRGGNTFPSARPFRRLDYVFTGKEMEAIDCQVIKSDIRASDHLPVLATLQIKPDIKT</sequence>
<dbReference type="InterPro" id="IPR005135">
    <property type="entry name" value="Endo/exonuclease/phosphatase"/>
</dbReference>
<organism evidence="2 3">
    <name type="scientific">Peribacillus saganii</name>
    <dbReference type="NCBI Taxonomy" id="2303992"/>
    <lineage>
        <taxon>Bacteria</taxon>
        <taxon>Bacillati</taxon>
        <taxon>Bacillota</taxon>
        <taxon>Bacilli</taxon>
        <taxon>Bacillales</taxon>
        <taxon>Bacillaceae</taxon>
        <taxon>Peribacillus</taxon>
    </lineage>
</organism>
<dbReference type="InterPro" id="IPR036691">
    <property type="entry name" value="Endo/exonu/phosph_ase_sf"/>
</dbReference>
<reference evidence="2 3" key="1">
    <citation type="submission" date="2018-08" db="EMBL/GenBank/DDBJ databases">
        <title>Bacillus chawlae sp. nov., Bacillus glennii sp. nov., and Bacillus saganii sp. nov. Isolated from the Vehicle Assembly Building at Kennedy Space Center where the Viking Spacecraft were Assembled.</title>
        <authorList>
            <person name="Seuylemezian A."/>
            <person name="Vaishampayan P."/>
        </authorList>
    </citation>
    <scope>NUCLEOTIDE SEQUENCE [LARGE SCALE GENOMIC DNA]</scope>
    <source>
        <strain evidence="2 3">V47-23a</strain>
    </source>
</reference>
<dbReference type="Gene3D" id="3.60.10.10">
    <property type="entry name" value="Endonuclease/exonuclease/phosphatase"/>
    <property type="match status" value="1"/>
</dbReference>
<dbReference type="GO" id="GO:0006506">
    <property type="term" value="P:GPI anchor biosynthetic process"/>
    <property type="evidence" value="ECO:0007669"/>
    <property type="project" value="TreeGrafter"/>
</dbReference>
<dbReference type="AlphaFoldDB" id="A0A372LRX9"/>
<dbReference type="EMBL" id="QVTE01000013">
    <property type="protein sequence ID" value="RFU70677.1"/>
    <property type="molecule type" value="Genomic_DNA"/>
</dbReference>
<feature type="domain" description="Endonuclease/exonuclease/phosphatase" evidence="1">
    <location>
        <begin position="6"/>
        <end position="234"/>
    </location>
</feature>
<dbReference type="SUPFAM" id="SSF56219">
    <property type="entry name" value="DNase I-like"/>
    <property type="match status" value="1"/>
</dbReference>